<evidence type="ECO:0000313" key="1">
    <source>
        <dbReference type="EMBL" id="JAE10495.1"/>
    </source>
</evidence>
<sequence>MITLSVTKQQLYQLLYPTIQVTGHQSDYLLYNLLKITKIFVQLMIQCSISGFTRPIPTSLGI</sequence>
<proteinExistence type="predicted"/>
<dbReference type="EMBL" id="GBRH01187401">
    <property type="protein sequence ID" value="JAE10495.1"/>
    <property type="molecule type" value="Transcribed_RNA"/>
</dbReference>
<name>A0A0A9FBS4_ARUDO</name>
<protein>
    <submittedName>
        <fullName evidence="1">Uncharacterized protein</fullName>
    </submittedName>
</protein>
<reference evidence="1" key="1">
    <citation type="submission" date="2014-09" db="EMBL/GenBank/DDBJ databases">
        <authorList>
            <person name="Magalhaes I.L.F."/>
            <person name="Oliveira U."/>
            <person name="Santos F.R."/>
            <person name="Vidigal T.H.D.A."/>
            <person name="Brescovit A.D."/>
            <person name="Santos A.J."/>
        </authorList>
    </citation>
    <scope>NUCLEOTIDE SEQUENCE</scope>
    <source>
        <tissue evidence="1">Shoot tissue taken approximately 20 cm above the soil surface</tissue>
    </source>
</reference>
<organism evidence="1">
    <name type="scientific">Arundo donax</name>
    <name type="common">Giant reed</name>
    <name type="synonym">Donax arundinaceus</name>
    <dbReference type="NCBI Taxonomy" id="35708"/>
    <lineage>
        <taxon>Eukaryota</taxon>
        <taxon>Viridiplantae</taxon>
        <taxon>Streptophyta</taxon>
        <taxon>Embryophyta</taxon>
        <taxon>Tracheophyta</taxon>
        <taxon>Spermatophyta</taxon>
        <taxon>Magnoliopsida</taxon>
        <taxon>Liliopsida</taxon>
        <taxon>Poales</taxon>
        <taxon>Poaceae</taxon>
        <taxon>PACMAD clade</taxon>
        <taxon>Arundinoideae</taxon>
        <taxon>Arundineae</taxon>
        <taxon>Arundo</taxon>
    </lineage>
</organism>
<accession>A0A0A9FBS4</accession>
<dbReference type="AlphaFoldDB" id="A0A0A9FBS4"/>
<reference evidence="1" key="2">
    <citation type="journal article" date="2015" name="Data Brief">
        <title>Shoot transcriptome of the giant reed, Arundo donax.</title>
        <authorList>
            <person name="Barrero R.A."/>
            <person name="Guerrero F.D."/>
            <person name="Moolhuijzen P."/>
            <person name="Goolsby J.A."/>
            <person name="Tidwell J."/>
            <person name="Bellgard S.E."/>
            <person name="Bellgard M.I."/>
        </authorList>
    </citation>
    <scope>NUCLEOTIDE SEQUENCE</scope>
    <source>
        <tissue evidence="1">Shoot tissue taken approximately 20 cm above the soil surface</tissue>
    </source>
</reference>